<evidence type="ECO:0000259" key="1">
    <source>
        <dbReference type="Pfam" id="PF03417"/>
    </source>
</evidence>
<gene>
    <name evidence="2" type="ORF">WB403_10880</name>
</gene>
<dbReference type="RefSeq" id="WP_336538798.1">
    <property type="nucleotide sequence ID" value="NZ_JBBAYL010000003.1"/>
</dbReference>
<accession>A0ABU8G922</accession>
<dbReference type="Pfam" id="PF03417">
    <property type="entry name" value="AAT"/>
    <property type="match status" value="1"/>
</dbReference>
<protein>
    <submittedName>
        <fullName evidence="2">C45 family peptidase</fullName>
    </submittedName>
</protein>
<dbReference type="InterPro" id="IPR047801">
    <property type="entry name" value="Peptidase_C45"/>
</dbReference>
<evidence type="ECO:0000313" key="2">
    <source>
        <dbReference type="EMBL" id="MEI5609672.1"/>
    </source>
</evidence>
<keyword evidence="3" id="KW-1185">Reference proteome</keyword>
<dbReference type="EMBL" id="JBBAYM010000006">
    <property type="protein sequence ID" value="MEI5609672.1"/>
    <property type="molecule type" value="Genomic_DNA"/>
</dbReference>
<dbReference type="PANTHER" id="PTHR34180:SF1">
    <property type="entry name" value="BETA-ALANYL-DOPAMINE_CARCININE HYDROLASE"/>
    <property type="match status" value="1"/>
</dbReference>
<feature type="domain" description="Peptidase C45 hydrolase" evidence="1">
    <location>
        <begin position="117"/>
        <end position="283"/>
    </location>
</feature>
<name>A0ABU8G922_9ACTN</name>
<organism evidence="2 3">
    <name type="scientific">Streptomyces brasiliscabiei</name>
    <dbReference type="NCBI Taxonomy" id="2736302"/>
    <lineage>
        <taxon>Bacteria</taxon>
        <taxon>Bacillati</taxon>
        <taxon>Actinomycetota</taxon>
        <taxon>Actinomycetes</taxon>
        <taxon>Kitasatosporales</taxon>
        <taxon>Streptomycetaceae</taxon>
        <taxon>Streptomyces</taxon>
    </lineage>
</organism>
<dbReference type="Gene3D" id="3.60.60.10">
    <property type="entry name" value="Penicillin V Acylase, Chain A"/>
    <property type="match status" value="1"/>
</dbReference>
<sequence length="384" mass="40297">MGVVVREQRLAGLRWLVVSGPRLDAFRALGESARADIRAVQESMPEREALRRRVGTEAGAARLERVLRATRERHPRELAELEALAEGAGVAFDDLLLANLRGDLGTDDGTGCSDLIWRGGNSFVAHNEDGAPALDGRLTLLTLALDGLAPVTVQWYPGFVPANAFTATGHGLVWGINHLQVARPPADGAGRHFVARAMQQAPTLDAALEHLRTRPGAGGFSYALGERATGRVVVAEAAGGRTAVVEATPAEPLHWHTNHLRHLPDTLEAAGSGASADSLGRYEESLARGRALECLRAEGSVHTEGREPSAAWFLDALTGAPLPHGVHRTAAGGDPLMTLSTAVADLTAGRVLVRGARGDAAELPLNDFVCGVAPGPAAEPSPRG</sequence>
<dbReference type="InterPro" id="IPR005079">
    <property type="entry name" value="Peptidase_C45_hydrolase"/>
</dbReference>
<proteinExistence type="predicted"/>
<dbReference type="PANTHER" id="PTHR34180">
    <property type="entry name" value="PEPTIDASE C45"/>
    <property type="match status" value="1"/>
</dbReference>
<dbReference type="InterPro" id="IPR047794">
    <property type="entry name" value="C45_proenzyme-like"/>
</dbReference>
<evidence type="ECO:0000313" key="3">
    <source>
        <dbReference type="Proteomes" id="UP001365781"/>
    </source>
</evidence>
<dbReference type="NCBIfam" id="NF040521">
    <property type="entry name" value="C45_proenzyme"/>
    <property type="match status" value="1"/>
</dbReference>
<reference evidence="2 3" key="1">
    <citation type="submission" date="2024-03" db="EMBL/GenBank/DDBJ databases">
        <title>First Report of Pectobacterium brasiliscabiei causing potato scab in china.</title>
        <authorList>
            <person name="Handique U."/>
        </authorList>
    </citation>
    <scope>NUCLEOTIDE SEQUENCE [LARGE SCALE GENOMIC DNA]</scope>
    <source>
        <strain evidence="2 3">ZRIMU1503</strain>
    </source>
</reference>
<dbReference type="Proteomes" id="UP001365781">
    <property type="component" value="Unassembled WGS sequence"/>
</dbReference>
<comment type="caution">
    <text evidence="2">The sequence shown here is derived from an EMBL/GenBank/DDBJ whole genome shotgun (WGS) entry which is preliminary data.</text>
</comment>